<comment type="caution">
    <text evidence="2">The sequence shown here is derived from an EMBL/GenBank/DDBJ whole genome shotgun (WGS) entry which is preliminary data.</text>
</comment>
<proteinExistence type="predicted"/>
<gene>
    <name evidence="2" type="ORF">LIER_03764</name>
</gene>
<evidence type="ECO:0000313" key="2">
    <source>
        <dbReference type="EMBL" id="GAA0142983.1"/>
    </source>
</evidence>
<name>A0AAV3NZ03_LITER</name>
<keyword evidence="3" id="KW-1185">Reference proteome</keyword>
<protein>
    <submittedName>
        <fullName evidence="2">Uncharacterized protein</fullName>
    </submittedName>
</protein>
<feature type="region of interest" description="Disordered" evidence="1">
    <location>
        <begin position="315"/>
        <end position="334"/>
    </location>
</feature>
<feature type="region of interest" description="Disordered" evidence="1">
    <location>
        <begin position="125"/>
        <end position="164"/>
    </location>
</feature>
<dbReference type="AlphaFoldDB" id="A0AAV3NZ03"/>
<feature type="region of interest" description="Disordered" evidence="1">
    <location>
        <begin position="193"/>
        <end position="222"/>
    </location>
</feature>
<dbReference type="EMBL" id="BAABME010000462">
    <property type="protein sequence ID" value="GAA0142983.1"/>
    <property type="molecule type" value="Genomic_DNA"/>
</dbReference>
<accession>A0AAV3NZ03</accession>
<sequence length="334" mass="38133">MKLTFDQISGNSSPFVTAPSSPQNSTDPIFCHSAPTSPCIKNINTNVFYVDRFNNDPYSISLRIHPASENFDDFEFETSKMIFNNKEDGPTEYLKNYEETERHPQYERVSFSSWASVDDDHFHEDKSSPLKLPPRLQFPDSNIINHGSVNSTRTSTLRKPPTKPVEFDPFMVALQKVMEEERGRRSNARNYDGYQRRARSHSPTRCSVSETENNVHLNSLPEDPKGLKYARYVRTQTNKATSNEVVEEDNAKSSSSSTIITESKMRRIKGILSKYATFGRQSERKKGKSDKVKGKHRRMVLVKLKPVFCYAIQSPNKSLSNRKPPSSNVVSTYV</sequence>
<dbReference type="Proteomes" id="UP001454036">
    <property type="component" value="Unassembled WGS sequence"/>
</dbReference>
<feature type="compositionally biased region" description="Polar residues" evidence="1">
    <location>
        <begin position="139"/>
        <end position="157"/>
    </location>
</feature>
<feature type="region of interest" description="Disordered" evidence="1">
    <location>
        <begin position="1"/>
        <end position="22"/>
    </location>
</feature>
<reference evidence="2 3" key="1">
    <citation type="submission" date="2024-01" db="EMBL/GenBank/DDBJ databases">
        <title>The complete chloroplast genome sequence of Lithospermum erythrorhizon: insights into the phylogenetic relationship among Boraginaceae species and the maternal lineages of purple gromwells.</title>
        <authorList>
            <person name="Okada T."/>
            <person name="Watanabe K."/>
        </authorList>
    </citation>
    <scope>NUCLEOTIDE SEQUENCE [LARGE SCALE GENOMIC DNA]</scope>
</reference>
<evidence type="ECO:0000313" key="3">
    <source>
        <dbReference type="Proteomes" id="UP001454036"/>
    </source>
</evidence>
<feature type="compositionally biased region" description="Polar residues" evidence="1">
    <location>
        <begin position="203"/>
        <end position="217"/>
    </location>
</feature>
<organism evidence="2 3">
    <name type="scientific">Lithospermum erythrorhizon</name>
    <name type="common">Purple gromwell</name>
    <name type="synonym">Lithospermum officinale var. erythrorhizon</name>
    <dbReference type="NCBI Taxonomy" id="34254"/>
    <lineage>
        <taxon>Eukaryota</taxon>
        <taxon>Viridiplantae</taxon>
        <taxon>Streptophyta</taxon>
        <taxon>Embryophyta</taxon>
        <taxon>Tracheophyta</taxon>
        <taxon>Spermatophyta</taxon>
        <taxon>Magnoliopsida</taxon>
        <taxon>eudicotyledons</taxon>
        <taxon>Gunneridae</taxon>
        <taxon>Pentapetalae</taxon>
        <taxon>asterids</taxon>
        <taxon>lamiids</taxon>
        <taxon>Boraginales</taxon>
        <taxon>Boraginaceae</taxon>
        <taxon>Boraginoideae</taxon>
        <taxon>Lithospermeae</taxon>
        <taxon>Lithospermum</taxon>
    </lineage>
</organism>
<evidence type="ECO:0000256" key="1">
    <source>
        <dbReference type="SAM" id="MobiDB-lite"/>
    </source>
</evidence>